<keyword evidence="2" id="KW-0732">Signal</keyword>
<reference evidence="3 4" key="1">
    <citation type="journal article" date="2019" name="Int. J. Syst. Evol. Microbiol.">
        <title>The Global Catalogue of Microorganisms (GCM) 10K type strain sequencing project: providing services to taxonomists for standard genome sequencing and annotation.</title>
        <authorList>
            <consortium name="The Broad Institute Genomics Platform"/>
            <consortium name="The Broad Institute Genome Sequencing Center for Infectious Disease"/>
            <person name="Wu L."/>
            <person name="Ma J."/>
        </authorList>
    </citation>
    <scope>NUCLEOTIDE SEQUENCE [LARGE SCALE GENOMIC DNA]</scope>
    <source>
        <strain evidence="3 4">JCM 16022</strain>
    </source>
</reference>
<dbReference type="EMBL" id="BAAAQR010000003">
    <property type="protein sequence ID" value="GAA2142979.1"/>
    <property type="molecule type" value="Genomic_DNA"/>
</dbReference>
<evidence type="ECO:0000256" key="1">
    <source>
        <dbReference type="SAM" id="MobiDB-lite"/>
    </source>
</evidence>
<protein>
    <submittedName>
        <fullName evidence="3">Uncharacterized protein</fullName>
    </submittedName>
</protein>
<feature type="signal peptide" evidence="2">
    <location>
        <begin position="1"/>
        <end position="27"/>
    </location>
</feature>
<evidence type="ECO:0000313" key="4">
    <source>
        <dbReference type="Proteomes" id="UP001501771"/>
    </source>
</evidence>
<feature type="region of interest" description="Disordered" evidence="1">
    <location>
        <begin position="206"/>
        <end position="232"/>
    </location>
</feature>
<dbReference type="RefSeq" id="WP_344149634.1">
    <property type="nucleotide sequence ID" value="NZ_BAAAQR010000003.1"/>
</dbReference>
<name>A0ABN2ZJ45_9ACTN</name>
<organism evidence="3 4">
    <name type="scientific">Nocardioides koreensis</name>
    <dbReference type="NCBI Taxonomy" id="433651"/>
    <lineage>
        <taxon>Bacteria</taxon>
        <taxon>Bacillati</taxon>
        <taxon>Actinomycetota</taxon>
        <taxon>Actinomycetes</taxon>
        <taxon>Propionibacteriales</taxon>
        <taxon>Nocardioidaceae</taxon>
        <taxon>Nocardioides</taxon>
    </lineage>
</organism>
<keyword evidence="4" id="KW-1185">Reference proteome</keyword>
<dbReference type="Proteomes" id="UP001501771">
    <property type="component" value="Unassembled WGS sequence"/>
</dbReference>
<proteinExistence type="predicted"/>
<dbReference type="PROSITE" id="PS51257">
    <property type="entry name" value="PROKAR_LIPOPROTEIN"/>
    <property type="match status" value="1"/>
</dbReference>
<sequence length="232" mass="23967">MSKPRPLIGLVAVSLLLAGGLSGCGVAGTDFHPGVAAQVGDRTVSVSEVDSTATSYCSAIEGQLQSDNQVLPMRYLRGGVAGQLALLSAAQQLAAEKGVEAGRQYDQKVAELESAVASLPEDQQDAVIKIESSSTYISGVEQAVGEQVLRDQGVRSAQSSDSIAAGQKAFSQWLDDQDVSIDPQFGVEIKNAQAVPTDTSVSYALGDTATKADAEQPDPAYAGGLPDSHRCG</sequence>
<evidence type="ECO:0000313" key="3">
    <source>
        <dbReference type="EMBL" id="GAA2142979.1"/>
    </source>
</evidence>
<gene>
    <name evidence="3" type="ORF">GCM10009844_14790</name>
</gene>
<comment type="caution">
    <text evidence="3">The sequence shown here is derived from an EMBL/GenBank/DDBJ whole genome shotgun (WGS) entry which is preliminary data.</text>
</comment>
<accession>A0ABN2ZJ45</accession>
<evidence type="ECO:0000256" key="2">
    <source>
        <dbReference type="SAM" id="SignalP"/>
    </source>
</evidence>
<feature type="chain" id="PRO_5046412896" evidence="2">
    <location>
        <begin position="28"/>
        <end position="232"/>
    </location>
</feature>